<feature type="region of interest" description="Disordered" evidence="1">
    <location>
        <begin position="67"/>
        <end position="90"/>
    </location>
</feature>
<gene>
    <name evidence="3" type="ORF">IAA96_04720</name>
</gene>
<evidence type="ECO:0000313" key="3">
    <source>
        <dbReference type="EMBL" id="MBO8450391.1"/>
    </source>
</evidence>
<dbReference type="AlphaFoldDB" id="A0A9D9HGG1"/>
<organism evidence="3 4">
    <name type="scientific">Candidatus Avitreponema avistercoris</name>
    <dbReference type="NCBI Taxonomy" id="2840705"/>
    <lineage>
        <taxon>Bacteria</taxon>
        <taxon>Pseudomonadati</taxon>
        <taxon>Spirochaetota</taxon>
        <taxon>Spirochaetia</taxon>
        <taxon>Spirochaetales</taxon>
        <taxon>Candidatus Avitreponema</taxon>
    </lineage>
</organism>
<feature type="chain" id="PRO_5038833887" evidence="2">
    <location>
        <begin position="27"/>
        <end position="206"/>
    </location>
</feature>
<reference evidence="3" key="1">
    <citation type="submission" date="2020-10" db="EMBL/GenBank/DDBJ databases">
        <authorList>
            <person name="Gilroy R."/>
        </authorList>
    </citation>
    <scope>NUCLEOTIDE SEQUENCE</scope>
    <source>
        <strain evidence="3">B3-4054</strain>
    </source>
</reference>
<dbReference type="EMBL" id="JADIMS010000079">
    <property type="protein sequence ID" value="MBO8450391.1"/>
    <property type="molecule type" value="Genomic_DNA"/>
</dbReference>
<feature type="signal peptide" evidence="2">
    <location>
        <begin position="1"/>
        <end position="26"/>
    </location>
</feature>
<proteinExistence type="predicted"/>
<evidence type="ECO:0000313" key="4">
    <source>
        <dbReference type="Proteomes" id="UP000823616"/>
    </source>
</evidence>
<keyword evidence="2" id="KW-0732">Signal</keyword>
<evidence type="ECO:0000256" key="2">
    <source>
        <dbReference type="SAM" id="SignalP"/>
    </source>
</evidence>
<reference evidence="3" key="2">
    <citation type="journal article" date="2021" name="PeerJ">
        <title>Extensive microbial diversity within the chicken gut microbiome revealed by metagenomics and culture.</title>
        <authorList>
            <person name="Gilroy R."/>
            <person name="Ravi A."/>
            <person name="Getino M."/>
            <person name="Pursley I."/>
            <person name="Horton D.L."/>
            <person name="Alikhan N.F."/>
            <person name="Baker D."/>
            <person name="Gharbi K."/>
            <person name="Hall N."/>
            <person name="Watson M."/>
            <person name="Adriaenssens E.M."/>
            <person name="Foster-Nyarko E."/>
            <person name="Jarju S."/>
            <person name="Secka A."/>
            <person name="Antonio M."/>
            <person name="Oren A."/>
            <person name="Chaudhuri R.R."/>
            <person name="La Ragione R."/>
            <person name="Hildebrand F."/>
            <person name="Pallen M.J."/>
        </authorList>
    </citation>
    <scope>NUCLEOTIDE SEQUENCE</scope>
    <source>
        <strain evidence="3">B3-4054</strain>
    </source>
</reference>
<sequence length="206" mass="22245">MPGKYAGLCLAALLVFGAGVFAPLSAEVPEEVQDFWHDFSEAGKATAEGAGELFSAAGKRIREAAAEAAENTGFSAENRETPDNPEGRPVSPVPAVCGVWKYDGGAAQTRLTVREDGTMEAEWSESFGSSTVWRGTWSDNGSMLRFSITEQAQVSFLKERIQDVSLVWKILYRPAEDGRGMWFTSSDMPVDSAGNGFSDGRLFTGR</sequence>
<feature type="compositionally biased region" description="Basic and acidic residues" evidence="1">
    <location>
        <begin position="77"/>
        <end position="86"/>
    </location>
</feature>
<dbReference type="Proteomes" id="UP000823616">
    <property type="component" value="Unassembled WGS sequence"/>
</dbReference>
<comment type="caution">
    <text evidence="3">The sequence shown here is derived from an EMBL/GenBank/DDBJ whole genome shotgun (WGS) entry which is preliminary data.</text>
</comment>
<name>A0A9D9HGG1_9SPIR</name>
<accession>A0A9D9HGG1</accession>
<evidence type="ECO:0000256" key="1">
    <source>
        <dbReference type="SAM" id="MobiDB-lite"/>
    </source>
</evidence>
<protein>
    <submittedName>
        <fullName evidence="3">Uncharacterized protein</fullName>
    </submittedName>
</protein>